<comment type="caution">
    <text evidence="1">The sequence shown here is derived from an EMBL/GenBank/DDBJ whole genome shotgun (WGS) entry which is preliminary data.</text>
</comment>
<protein>
    <submittedName>
        <fullName evidence="1">Uncharacterized protein</fullName>
    </submittedName>
</protein>
<dbReference type="Proteomes" id="UP000075324">
    <property type="component" value="Unassembled WGS sequence"/>
</dbReference>
<proteinExistence type="predicted"/>
<accession>A0A150MG23</accession>
<dbReference type="AlphaFoldDB" id="A0A150MG23"/>
<dbReference type="RefSeq" id="WP_012749468.1">
    <property type="nucleotide sequence ID" value="NZ_CP070511.1"/>
</dbReference>
<name>A0A150MG23_9BACL</name>
<dbReference type="GeneID" id="94901502"/>
<organism evidence="1 2">
    <name type="scientific">Parageobacillus toebii</name>
    <dbReference type="NCBI Taxonomy" id="153151"/>
    <lineage>
        <taxon>Bacteria</taxon>
        <taxon>Bacillati</taxon>
        <taxon>Bacillota</taxon>
        <taxon>Bacilli</taxon>
        <taxon>Bacillales</taxon>
        <taxon>Anoxybacillaceae</taxon>
        <taxon>Parageobacillus</taxon>
    </lineage>
</organism>
<evidence type="ECO:0000313" key="2">
    <source>
        <dbReference type="Proteomes" id="UP000075324"/>
    </source>
</evidence>
<evidence type="ECO:0000313" key="1">
    <source>
        <dbReference type="EMBL" id="KYD23222.1"/>
    </source>
</evidence>
<dbReference type="EMBL" id="LQYW01000167">
    <property type="protein sequence ID" value="KYD23222.1"/>
    <property type="molecule type" value="Genomic_DNA"/>
</dbReference>
<sequence length="40" mass="4320">MKKGIQPQQIKAKRVYSSKKTAAKRAGGCGCGRTIKRNNG</sequence>
<reference evidence="1 2" key="1">
    <citation type="submission" date="2016-01" db="EMBL/GenBank/DDBJ databases">
        <title>Draft Genome Sequences of Seven Thermophilic Sporeformers Isolated from Foods.</title>
        <authorList>
            <person name="Berendsen E.M."/>
            <person name="Wells-Bennik M.H."/>
            <person name="Krawcyk A.O."/>
            <person name="De Jong A."/>
            <person name="Holsappel S."/>
            <person name="Eijlander R.T."/>
            <person name="Kuipers O.P."/>
        </authorList>
    </citation>
    <scope>NUCLEOTIDE SEQUENCE [LARGE SCALE GENOMIC DNA]</scope>
    <source>
        <strain evidence="1 2">B4110</strain>
    </source>
</reference>
<gene>
    <name evidence="1" type="ORF">B4110_0900</name>
</gene>